<dbReference type="KEGG" id="ota:OT_ostta13g00850"/>
<feature type="domain" description="RNB" evidence="2">
    <location>
        <begin position="258"/>
        <end position="606"/>
    </location>
</feature>
<proteinExistence type="inferred from homology"/>
<comment type="similarity">
    <text evidence="1">Belongs to the RNR ribonuclease family.</text>
</comment>
<evidence type="ECO:0000313" key="4">
    <source>
        <dbReference type="Proteomes" id="UP000009170"/>
    </source>
</evidence>
<reference evidence="3 4" key="2">
    <citation type="journal article" date="2014" name="BMC Genomics">
        <title>An improved genome of the model marine alga Ostreococcus tauri unfolds by assessing Illumina de novo assemblies.</title>
        <authorList>
            <person name="Blanc-Mathieu R."/>
            <person name="Verhelst B."/>
            <person name="Derelle E."/>
            <person name="Rombauts S."/>
            <person name="Bouget F.Y."/>
            <person name="Carre I."/>
            <person name="Chateau A."/>
            <person name="Eyre-Walker A."/>
            <person name="Grimsley N."/>
            <person name="Moreau H."/>
            <person name="Piegu B."/>
            <person name="Rivals E."/>
            <person name="Schackwitz W."/>
            <person name="Van de Peer Y."/>
            <person name="Piganeau G."/>
        </authorList>
    </citation>
    <scope>NUCLEOTIDE SEQUENCE [LARGE SCALE GENOMIC DNA]</scope>
    <source>
        <strain evidence="4">OTTH 0595 / CCAP 157/2 / RCC745</strain>
    </source>
</reference>
<dbReference type="InterPro" id="IPR041505">
    <property type="entry name" value="Dis3_CSD2"/>
</dbReference>
<dbReference type="SUPFAM" id="SSF50249">
    <property type="entry name" value="Nucleic acid-binding proteins"/>
    <property type="match status" value="2"/>
</dbReference>
<dbReference type="GeneID" id="9837440"/>
<evidence type="ECO:0000259" key="2">
    <source>
        <dbReference type="SMART" id="SM00955"/>
    </source>
</evidence>
<sequence>MPPRGCEPTSTTRWDPEHVTAAIERSILHVGEFVVNEHRRHEAYVRVEGVPHDVKLDGFARHGRSVHGDRACVLVDPYEQWERLRVDSGEIEASSNEGRTLEELAAACRLGWRPTGIVVATAEPSARRKRMVGRLERDGDGGVLAFVPVDGRLPKGRISQYSVPRSIERALAEGERLDDVFVSVRLRKWSEHERMPMVDIIDIIGQGAIDNDIALMTKVIVDEHRIVSEDFSAQAEACLPKVQPREHWKIPAEEMKKRKDFREKLVFSIDPPTARDLDDALSVEVMPEGTLRVGVHIADVSHFVLPDTALDEEARQRATTTYLVHTIFPMLPRLLCENLCSLNPGVERLSFSVEWVMTREGMVKRVSFTRGVIKSAAKLSYIHVQNVIDAGSDTTKAKDALQDIDLSGNHTLDDVIESISILNSTAKAMRKRRFEAGAVRLDQPKIGFELNDDLEPVNAEPYVIRDSNRLVEEFMLLANMYVAQYIATIFPSHAMLRCHPPPNERKLEELYTFAKEHDIDIDVSSSRRLHQSLSAIANGSRDVFNIVQLLATKPMQLAKYFCTGTIDEEHWHHYALAAPFYTHFTSPIRRYPDIIVHRLLAAAIEHDRDDSESVVVAELVERHGLLPPEVCSGVANHCNDRKLAAKYAQERSQHLFLCKYLQKNHLVARAIVRQLGVQYVIAYLPSYGFEIKIYLEKQRHVVVKQSGFSEGAPHSQTKEVHIKLDVRKECEDAAKIAADAASLERLDRAEYKSVLKHARGLRGRCLNTTEEQETALDDDQDMLELPKTIKALDKITVLLCVRRDSPTKFEIFGLALIKNPFFLS</sequence>
<dbReference type="OrthoDB" id="372421at2759"/>
<dbReference type="AlphaFoldDB" id="A0A096P7B9"/>
<dbReference type="Gene3D" id="2.40.50.700">
    <property type="match status" value="1"/>
</dbReference>
<dbReference type="GO" id="GO:0000175">
    <property type="term" value="F:3'-5'-RNA exonuclease activity"/>
    <property type="evidence" value="ECO:0007669"/>
    <property type="project" value="TreeGrafter"/>
</dbReference>
<dbReference type="RefSeq" id="XP_022840178.1">
    <property type="nucleotide sequence ID" value="XM_022982677.1"/>
</dbReference>
<dbReference type="InterPro" id="IPR022966">
    <property type="entry name" value="RNase_II/R_CS"/>
</dbReference>
<dbReference type="EMBL" id="CAID01000013">
    <property type="protein sequence ID" value="CEG00061.1"/>
    <property type="molecule type" value="Genomic_DNA"/>
</dbReference>
<dbReference type="InParanoid" id="A0A096P7B9"/>
<dbReference type="PROSITE" id="PS01175">
    <property type="entry name" value="RIBONUCLEASE_II"/>
    <property type="match status" value="1"/>
</dbReference>
<dbReference type="Pfam" id="PF00773">
    <property type="entry name" value="RNB"/>
    <property type="match status" value="1"/>
</dbReference>
<reference evidence="4" key="1">
    <citation type="journal article" date="2006" name="Proc. Natl. Acad. Sci. U.S.A.">
        <title>Genome analysis of the smallest free-living eukaryote Ostreococcus tauri unveils many unique features.</title>
        <authorList>
            <person name="Derelle E."/>
            <person name="Ferraz C."/>
            <person name="Rombauts S."/>
            <person name="Rouze P."/>
            <person name="Worden A.Z."/>
            <person name="Robbens S."/>
            <person name="Partensky F."/>
            <person name="Degroeve S."/>
            <person name="Echeynie S."/>
            <person name="Cooke R."/>
            <person name="Saeys Y."/>
            <person name="Wuyts J."/>
            <person name="Jabbari K."/>
            <person name="Bowler C."/>
            <person name="Panaud O."/>
            <person name="Piegu B."/>
            <person name="Ball S.G."/>
            <person name="Ral J.-P."/>
            <person name="Bouget F.-Y."/>
            <person name="Piganeau G."/>
            <person name="De Baets B."/>
            <person name="Picard A."/>
            <person name="Delseny M."/>
            <person name="Demaille J."/>
            <person name="Van de Peer Y."/>
            <person name="Moreau H."/>
        </authorList>
    </citation>
    <scope>NUCLEOTIDE SEQUENCE [LARGE SCALE GENOMIC DNA]</scope>
    <source>
        <strain evidence="4">OTTH 0595 / CCAP 157/2 / RCC745</strain>
    </source>
</reference>
<organism evidence="3 4">
    <name type="scientific">Ostreococcus tauri</name>
    <name type="common">Marine green alga</name>
    <dbReference type="NCBI Taxonomy" id="70448"/>
    <lineage>
        <taxon>Eukaryota</taxon>
        <taxon>Viridiplantae</taxon>
        <taxon>Chlorophyta</taxon>
        <taxon>Mamiellophyceae</taxon>
        <taxon>Mamiellales</taxon>
        <taxon>Bathycoccaceae</taxon>
        <taxon>Ostreococcus</taxon>
    </lineage>
</organism>
<keyword evidence="4" id="KW-1185">Reference proteome</keyword>
<dbReference type="FunCoup" id="A0A096P7B9">
    <property type="interactions" value="1534"/>
</dbReference>
<evidence type="ECO:0000256" key="1">
    <source>
        <dbReference type="RuleBase" id="RU003901"/>
    </source>
</evidence>
<dbReference type="SMART" id="SM00955">
    <property type="entry name" value="RNB"/>
    <property type="match status" value="1"/>
</dbReference>
<dbReference type="Gene3D" id="2.40.50.690">
    <property type="match status" value="1"/>
</dbReference>
<name>A0A096P7B9_OSTTA</name>
<gene>
    <name evidence="3" type="ORF">OT_ostta13g00850</name>
</gene>
<dbReference type="GO" id="GO:0000932">
    <property type="term" value="C:P-body"/>
    <property type="evidence" value="ECO:0007669"/>
    <property type="project" value="TreeGrafter"/>
</dbReference>
<protein>
    <submittedName>
        <fullName evidence="3">Ribonuclease II/R</fullName>
    </submittedName>
</protein>
<accession>A0A096P7B9</accession>
<evidence type="ECO:0000313" key="3">
    <source>
        <dbReference type="EMBL" id="CEG00061.1"/>
    </source>
</evidence>
<dbReference type="GO" id="GO:0006402">
    <property type="term" value="P:mRNA catabolic process"/>
    <property type="evidence" value="ECO:0007669"/>
    <property type="project" value="TreeGrafter"/>
</dbReference>
<dbReference type="InterPro" id="IPR012340">
    <property type="entry name" value="NA-bd_OB-fold"/>
</dbReference>
<dbReference type="InterPro" id="IPR001900">
    <property type="entry name" value="RNase_II/R"/>
</dbReference>
<dbReference type="Proteomes" id="UP000009170">
    <property type="component" value="Unassembled WGS sequence"/>
</dbReference>
<dbReference type="STRING" id="70448.A0A096P7B9"/>
<dbReference type="GO" id="GO:0003723">
    <property type="term" value="F:RNA binding"/>
    <property type="evidence" value="ECO:0007669"/>
    <property type="project" value="InterPro"/>
</dbReference>
<dbReference type="PANTHER" id="PTHR23355">
    <property type="entry name" value="RIBONUCLEASE"/>
    <property type="match status" value="1"/>
</dbReference>
<dbReference type="PANTHER" id="PTHR23355:SF9">
    <property type="entry name" value="DIS3-LIKE EXONUCLEASE 2"/>
    <property type="match status" value="1"/>
</dbReference>
<dbReference type="InterPro" id="IPR050180">
    <property type="entry name" value="RNR_Ribonuclease"/>
</dbReference>
<comment type="caution">
    <text evidence="3">The sequence shown here is derived from an EMBL/GenBank/DDBJ whole genome shotgun (WGS) entry which is preliminary data.</text>
</comment>
<dbReference type="Pfam" id="PF17849">
    <property type="entry name" value="OB_Dis3"/>
    <property type="match status" value="1"/>
</dbReference>